<organism evidence="3 4">
    <name type="scientific">Micromonospora arida</name>
    <dbReference type="NCBI Taxonomy" id="2203715"/>
    <lineage>
        <taxon>Bacteria</taxon>
        <taxon>Bacillati</taxon>
        <taxon>Actinomycetota</taxon>
        <taxon>Actinomycetes</taxon>
        <taxon>Micromonosporales</taxon>
        <taxon>Micromonosporaceae</taxon>
        <taxon>Micromonospora</taxon>
    </lineage>
</organism>
<dbReference type="PANTHER" id="PTHR42860:SF1">
    <property type="entry name" value="VITAMIN B12-BINDING PROTEIN"/>
    <property type="match status" value="1"/>
</dbReference>
<keyword evidence="4" id="KW-1185">Reference proteome</keyword>
<dbReference type="AlphaFoldDB" id="A0A3N9XRE0"/>
<evidence type="ECO:0000313" key="3">
    <source>
        <dbReference type="EMBL" id="RQX09327.1"/>
    </source>
</evidence>
<feature type="region of interest" description="Disordered" evidence="1">
    <location>
        <begin position="289"/>
        <end position="354"/>
    </location>
</feature>
<evidence type="ECO:0000256" key="1">
    <source>
        <dbReference type="SAM" id="MobiDB-lite"/>
    </source>
</evidence>
<dbReference type="EMBL" id="QGSY01000175">
    <property type="protein sequence ID" value="RQX09327.1"/>
    <property type="molecule type" value="Genomic_DNA"/>
</dbReference>
<dbReference type="PANTHER" id="PTHR42860">
    <property type="entry name" value="VITAMIN B12-BINDING PROTEIN"/>
    <property type="match status" value="1"/>
</dbReference>
<dbReference type="InterPro" id="IPR002491">
    <property type="entry name" value="ABC_transptr_periplasmic_BD"/>
</dbReference>
<evidence type="ECO:0000259" key="2">
    <source>
        <dbReference type="PROSITE" id="PS50983"/>
    </source>
</evidence>
<dbReference type="SUPFAM" id="SSF53807">
    <property type="entry name" value="Helical backbone' metal receptor"/>
    <property type="match status" value="1"/>
</dbReference>
<sequence length="354" mass="37216">MRIVSLLPAATDIVAMLGLTGHLVGRTHECDWPPGALADVPAVTATSLPETLTSREISAAIAGDAHRGSSLYQLHVAMLERLKPDLILTQDLCDVCAVSYERVNDAVGLIDLDTRVMSLEARTIDGILDTVDAVAALTGTEGRAAEIRADAERRLAALPGPVPGAPTVLFVEWLDPLMPGGHWVPEQITYAGGRSLLLGPGAHSTPHPWSVVADLAPDVVVFGPCGFTPERTIDELSVATAQPGWADLPAVRQGQVWVVDGPAYFNRPGPRVVDGAEILAGILGGPPRLPRPAGAARRRLTLSRPSGGGGPPMPIARCPWHSRRPGVRVRCAPSLHRRGRRSGHSSGPAGSGRG</sequence>
<dbReference type="Gene3D" id="3.40.50.1980">
    <property type="entry name" value="Nitrogenase molybdenum iron protein domain"/>
    <property type="match status" value="2"/>
</dbReference>
<gene>
    <name evidence="3" type="ORF">DLJ58_15680</name>
</gene>
<dbReference type="PROSITE" id="PS50983">
    <property type="entry name" value="FE_B12_PBP"/>
    <property type="match status" value="1"/>
</dbReference>
<dbReference type="Pfam" id="PF01497">
    <property type="entry name" value="Peripla_BP_2"/>
    <property type="match status" value="1"/>
</dbReference>
<dbReference type="InterPro" id="IPR051030">
    <property type="entry name" value="Vitamin_B12-ABC_binding"/>
</dbReference>
<comment type="caution">
    <text evidence="3">The sequence shown here is derived from an EMBL/GenBank/DDBJ whole genome shotgun (WGS) entry which is preliminary data.</text>
</comment>
<protein>
    <submittedName>
        <fullName evidence="3">Cobalamin-binding protein</fullName>
    </submittedName>
</protein>
<proteinExistence type="predicted"/>
<feature type="domain" description="Fe/B12 periplasmic-binding" evidence="2">
    <location>
        <begin position="2"/>
        <end position="287"/>
    </location>
</feature>
<accession>A0A3N9XRE0</accession>
<dbReference type="OrthoDB" id="6495095at2"/>
<name>A0A3N9XRE0_9ACTN</name>
<dbReference type="Proteomes" id="UP000266889">
    <property type="component" value="Unassembled WGS sequence"/>
</dbReference>
<dbReference type="RefSeq" id="WP_124857124.1">
    <property type="nucleotide sequence ID" value="NZ_JBEXWX010000001.1"/>
</dbReference>
<reference evidence="3 4" key="1">
    <citation type="submission" date="2018-05" db="EMBL/GenBank/DDBJ databases">
        <title>Micromonospora from Atacama Desert.</title>
        <authorList>
            <person name="Carro L."/>
            <person name="Goodfellow M."/>
            <person name="Klenk H.-P."/>
        </authorList>
    </citation>
    <scope>NUCLEOTIDE SEQUENCE [LARGE SCALE GENOMIC DNA]</scope>
    <source>
        <strain evidence="3 4">LB32</strain>
    </source>
</reference>
<evidence type="ECO:0000313" key="4">
    <source>
        <dbReference type="Proteomes" id="UP000266889"/>
    </source>
</evidence>